<feature type="domain" description="DUF4185" evidence="1">
    <location>
        <begin position="4"/>
        <end position="262"/>
    </location>
</feature>
<dbReference type="Pfam" id="PF13810">
    <property type="entry name" value="DUF4185"/>
    <property type="match status" value="1"/>
</dbReference>
<evidence type="ECO:0000259" key="1">
    <source>
        <dbReference type="Pfam" id="PF13810"/>
    </source>
</evidence>
<dbReference type="AlphaFoldDB" id="A0A5K7YEA5"/>
<reference evidence="2 3" key="1">
    <citation type="submission" date="2019-11" db="EMBL/GenBank/DDBJ databases">
        <title>Comparative genomics of hydrocarbon-degrading Desulfosarcina strains.</title>
        <authorList>
            <person name="Watanabe M."/>
            <person name="Kojima H."/>
            <person name="Fukui M."/>
        </authorList>
    </citation>
    <scope>NUCLEOTIDE SEQUENCE [LARGE SCALE GENOMIC DNA]</scope>
    <source>
        <strain evidence="2 3">PL12</strain>
    </source>
</reference>
<dbReference type="InterPro" id="IPR025442">
    <property type="entry name" value="DUF4185"/>
</dbReference>
<name>A0A5K7YEA5_9BACT</name>
<dbReference type="KEGG" id="dalk:DSCA_12760"/>
<gene>
    <name evidence="2" type="ORF">DSCA_12760</name>
</gene>
<dbReference type="EMBL" id="AP021874">
    <property type="protein sequence ID" value="BBO67346.1"/>
    <property type="molecule type" value="Genomic_DNA"/>
</dbReference>
<evidence type="ECO:0000313" key="2">
    <source>
        <dbReference type="EMBL" id="BBO67346.1"/>
    </source>
</evidence>
<accession>A0A5K7YEA5</accession>
<sequence length="329" mass="36164">MGADDAHSVDLGKGRVLWLFGDTLVDAQGQGSRRQAGMIRNSIGIQKGYDPAGASMAFFWKRAQHAEPASFFPERGATWYWPGDGIRIGTRLLIFLAAVNTAPNPLGFALTGWQAVMVDNPDETPDRWRSFRAKRDPTRFGIIPGTGGILARDGFVYAYGCDASGQRAYLARWPENNAAAGDLRDPQWWCGDDAGWLAENRMQAGPAVLFADAQSEFGVCHEPHLNRYVQIQTIGFGAADLGFRTAASPQGPWGALTRFYLPPEKTIPGVLIYAAKPHCFLTGNGLAITYATNHMDPERLNDYPALYYPRVVRGAFLTTIKSRRSDHVP</sequence>
<organism evidence="2 3">
    <name type="scientific">Desulfosarcina alkanivorans</name>
    <dbReference type="NCBI Taxonomy" id="571177"/>
    <lineage>
        <taxon>Bacteria</taxon>
        <taxon>Pseudomonadati</taxon>
        <taxon>Thermodesulfobacteriota</taxon>
        <taxon>Desulfobacteria</taxon>
        <taxon>Desulfobacterales</taxon>
        <taxon>Desulfosarcinaceae</taxon>
        <taxon>Desulfosarcina</taxon>
    </lineage>
</organism>
<dbReference type="Proteomes" id="UP000427906">
    <property type="component" value="Chromosome"/>
</dbReference>
<evidence type="ECO:0000313" key="3">
    <source>
        <dbReference type="Proteomes" id="UP000427906"/>
    </source>
</evidence>
<keyword evidence="3" id="KW-1185">Reference proteome</keyword>
<proteinExistence type="predicted"/>
<protein>
    <recommendedName>
        <fullName evidence="1">DUF4185 domain-containing protein</fullName>
    </recommendedName>
</protein>